<reference evidence="3 5" key="1">
    <citation type="submission" date="2015-07" db="EMBL/GenBank/DDBJ databases">
        <title>Fjat-14205 dsm 2895.</title>
        <authorList>
            <person name="Liu B."/>
            <person name="Wang J."/>
            <person name="Zhu Y."/>
            <person name="Liu G."/>
            <person name="Chen Q."/>
            <person name="Chen Z."/>
            <person name="Lan J."/>
            <person name="Che J."/>
            <person name="Ge C."/>
            <person name="Shi H."/>
            <person name="Pan Z."/>
            <person name="Liu X."/>
        </authorList>
    </citation>
    <scope>NUCLEOTIDE SEQUENCE [LARGE SCALE GENOMIC DNA]</scope>
    <source>
        <strain evidence="3 5">DSM 2895</strain>
    </source>
</reference>
<evidence type="ECO:0000313" key="3">
    <source>
        <dbReference type="EMBL" id="KON93092.1"/>
    </source>
</evidence>
<evidence type="ECO:0000313" key="4">
    <source>
        <dbReference type="EMBL" id="SDK13475.1"/>
    </source>
</evidence>
<dbReference type="Pfam" id="PF04012">
    <property type="entry name" value="PspA_IM30"/>
    <property type="match status" value="1"/>
</dbReference>
<name>A0A0D1WLS1_ANEMI</name>
<dbReference type="GeneID" id="42308542"/>
<evidence type="ECO:0000313" key="6">
    <source>
        <dbReference type="Proteomes" id="UP000182836"/>
    </source>
</evidence>
<keyword evidence="2" id="KW-0175">Coiled coil</keyword>
<gene>
    <name evidence="3" type="ORF">AF333_25810</name>
    <name evidence="4" type="ORF">SAMN04487909_14029</name>
</gene>
<organism evidence="3 5">
    <name type="scientific">Aneurinibacillus migulanus</name>
    <name type="common">Bacillus migulanus</name>
    <dbReference type="NCBI Taxonomy" id="47500"/>
    <lineage>
        <taxon>Bacteria</taxon>
        <taxon>Bacillati</taxon>
        <taxon>Bacillota</taxon>
        <taxon>Bacilli</taxon>
        <taxon>Bacillales</taxon>
        <taxon>Paenibacillaceae</taxon>
        <taxon>Aneurinibacillus group</taxon>
        <taxon>Aneurinibacillus</taxon>
    </lineage>
</organism>
<reference evidence="4 6" key="2">
    <citation type="submission" date="2016-10" db="EMBL/GenBank/DDBJ databases">
        <authorList>
            <person name="de Groot N.N."/>
        </authorList>
    </citation>
    <scope>NUCLEOTIDE SEQUENCE [LARGE SCALE GENOMIC DNA]</scope>
    <source>
        <strain evidence="4 6">DSM 2895</strain>
    </source>
</reference>
<comment type="similarity">
    <text evidence="1">Belongs to the PspA/Vipp/IM30 family.</text>
</comment>
<dbReference type="EMBL" id="FNED01000040">
    <property type="protein sequence ID" value="SDK13475.1"/>
    <property type="molecule type" value="Genomic_DNA"/>
</dbReference>
<sequence>MSLFKRVRDITTATMHQVLDHVEDPVAMLNQYMRDMESEISQAELAIARQIAVEKKWKMMLEEAEARSEKRERQARLAVESGDEAIARRALEDKLICDSKAEEYRKQYEIARQQTILLREQLQELKDKFYEMRNKKATLLSRANAARASKQMNQALYSIDTESAAKGFSRIEEKVMMMETEAEATRYIRPAYYSLEEQMRNDERNAKVEEALQQLKASRQ</sequence>
<dbReference type="STRING" id="47500.AF333_25810"/>
<proteinExistence type="inferred from homology"/>
<evidence type="ECO:0000256" key="1">
    <source>
        <dbReference type="ARBA" id="ARBA00043985"/>
    </source>
</evidence>
<dbReference type="InterPro" id="IPR007157">
    <property type="entry name" value="PspA_VIPP1"/>
</dbReference>
<evidence type="ECO:0000256" key="2">
    <source>
        <dbReference type="SAM" id="Coils"/>
    </source>
</evidence>
<dbReference type="PANTHER" id="PTHR31088:SF6">
    <property type="entry name" value="PHAGE SHOCK PROTEIN A"/>
    <property type="match status" value="1"/>
</dbReference>
<dbReference type="PATRIC" id="fig|47500.12.peg.3552"/>
<dbReference type="Proteomes" id="UP000182836">
    <property type="component" value="Unassembled WGS sequence"/>
</dbReference>
<dbReference type="PANTHER" id="PTHR31088">
    <property type="entry name" value="MEMBRANE-ASSOCIATED PROTEIN VIPP1, CHLOROPLASTIC"/>
    <property type="match status" value="1"/>
</dbReference>
<dbReference type="OrthoDB" id="9779630at2"/>
<protein>
    <submittedName>
        <fullName evidence="4">Phage shock protein A (PspA) family protein</fullName>
    </submittedName>
</protein>
<dbReference type="AlphaFoldDB" id="A0A0D1WLS1"/>
<feature type="coiled-coil region" evidence="2">
    <location>
        <begin position="101"/>
        <end position="128"/>
    </location>
</feature>
<evidence type="ECO:0000313" key="5">
    <source>
        <dbReference type="Proteomes" id="UP000037269"/>
    </source>
</evidence>
<accession>A0A0D1WLS1</accession>
<dbReference type="RefSeq" id="WP_043063637.1">
    <property type="nucleotide sequence ID" value="NZ_BJOA01000135.1"/>
</dbReference>
<dbReference type="EMBL" id="LGUG01000005">
    <property type="protein sequence ID" value="KON93092.1"/>
    <property type="molecule type" value="Genomic_DNA"/>
</dbReference>
<keyword evidence="5" id="KW-1185">Reference proteome</keyword>
<dbReference type="Proteomes" id="UP000037269">
    <property type="component" value="Unassembled WGS sequence"/>
</dbReference>